<reference evidence="17 18" key="1">
    <citation type="submission" date="2020-07" db="EMBL/GenBank/DDBJ databases">
        <title>non toxigenic Corynebacterium sp. nov from a clinical source.</title>
        <authorList>
            <person name="Bernier A.-M."/>
            <person name="Bernard K."/>
        </authorList>
    </citation>
    <scope>NUCLEOTIDE SEQUENCE [LARGE SCALE GENOMIC DNA]</scope>
    <source>
        <strain evidence="18">NML 93-0612</strain>
    </source>
</reference>
<proteinExistence type="inferred from homology"/>
<dbReference type="PANTHER" id="PTHR33238">
    <property type="entry name" value="IRON (METAL) DEPENDENT REPRESSOR, DTXR FAMILY"/>
    <property type="match status" value="1"/>
</dbReference>
<dbReference type="PROSITE" id="PS50944">
    <property type="entry name" value="HTH_DTXR"/>
    <property type="match status" value="1"/>
</dbReference>
<comment type="similarity">
    <text evidence="2">Belongs to the DtxR/MntR family.</text>
</comment>
<dbReference type="Pfam" id="PF04023">
    <property type="entry name" value="FeoA"/>
    <property type="match status" value="1"/>
</dbReference>
<dbReference type="GO" id="GO:0046983">
    <property type="term" value="F:protein dimerization activity"/>
    <property type="evidence" value="ECO:0007669"/>
    <property type="project" value="InterPro"/>
</dbReference>
<dbReference type="EMBL" id="CP059833">
    <property type="protein sequence ID" value="QMV86039.1"/>
    <property type="molecule type" value="Genomic_DNA"/>
</dbReference>
<gene>
    <name evidence="17" type="ORF">HW450_04800</name>
</gene>
<evidence type="ECO:0000256" key="6">
    <source>
        <dbReference type="ARBA" id="ARBA00022491"/>
    </source>
</evidence>
<dbReference type="InterPro" id="IPR050536">
    <property type="entry name" value="DtxR_MntR_Metal-Reg"/>
</dbReference>
<evidence type="ECO:0000259" key="16">
    <source>
        <dbReference type="PROSITE" id="PS50944"/>
    </source>
</evidence>
<evidence type="ECO:0000256" key="15">
    <source>
        <dbReference type="ARBA" id="ARBA00033329"/>
    </source>
</evidence>
<dbReference type="Pfam" id="PF01325">
    <property type="entry name" value="Fe_dep_repress"/>
    <property type="match status" value="1"/>
</dbReference>
<evidence type="ECO:0000256" key="2">
    <source>
        <dbReference type="ARBA" id="ARBA00007871"/>
    </source>
</evidence>
<dbReference type="InterPro" id="IPR007167">
    <property type="entry name" value="Fe-transptr_FeoA-like"/>
</dbReference>
<name>A0A7G5FHE8_9CORY</name>
<dbReference type="GO" id="GO:0003700">
    <property type="term" value="F:DNA-binding transcription factor activity"/>
    <property type="evidence" value="ECO:0007669"/>
    <property type="project" value="InterPro"/>
</dbReference>
<dbReference type="FunFam" id="1.10.60.10:FF:000004">
    <property type="entry name" value="DtxR family transcriptional regulator"/>
    <property type="match status" value="1"/>
</dbReference>
<dbReference type="InterPro" id="IPR022687">
    <property type="entry name" value="HTH_DTXR"/>
</dbReference>
<evidence type="ECO:0000313" key="18">
    <source>
        <dbReference type="Proteomes" id="UP000515570"/>
    </source>
</evidence>
<sequence>MHVSDLTVKTQDYLKLIWDISERTGHHATLSEIATALDQRASTTSEAIKRLAAQDLVYHQPYGGISLTQTGRKYALAMARRHRLLETFLVHSLGYQWDEVHEEADSLEHAVSEKFLARIDDILGHPTHDPHGDPIPTATGDIEDLGVRHLGQLEPGAVAVVSRIHDGDPALLRYLDQHGIVPGAQVSLGERGFGGMQIVQVAGKEVALADIALTAITIADGSGSGES</sequence>
<protein>
    <recommendedName>
        <fullName evidence="4">Diphtheria toxin repressor</fullName>
    </recommendedName>
    <alternativeName>
        <fullName evidence="14">Iron-dependent diphtheria tox regulatory element</fullName>
    </alternativeName>
    <alternativeName>
        <fullName evidence="13">Manganese transport regulator</fullName>
    </alternativeName>
    <alternativeName>
        <fullName evidence="15">Tox regulatory factor</fullName>
    </alternativeName>
</protein>
<evidence type="ECO:0000256" key="5">
    <source>
        <dbReference type="ARBA" id="ARBA00022490"/>
    </source>
</evidence>
<organism evidence="17 18">
    <name type="scientific">Corynebacterium hindlerae</name>
    <dbReference type="NCBI Taxonomy" id="699041"/>
    <lineage>
        <taxon>Bacteria</taxon>
        <taxon>Bacillati</taxon>
        <taxon>Actinomycetota</taxon>
        <taxon>Actinomycetes</taxon>
        <taxon>Mycobacteriales</taxon>
        <taxon>Corynebacteriaceae</taxon>
        <taxon>Corynebacterium</taxon>
    </lineage>
</organism>
<dbReference type="Gene3D" id="2.30.30.90">
    <property type="match status" value="1"/>
</dbReference>
<keyword evidence="12" id="KW-0464">Manganese</keyword>
<dbReference type="Pfam" id="PF02742">
    <property type="entry name" value="Fe_dep_repr_C"/>
    <property type="match status" value="1"/>
</dbReference>
<evidence type="ECO:0000256" key="3">
    <source>
        <dbReference type="ARBA" id="ARBA00011738"/>
    </source>
</evidence>
<dbReference type="InterPro" id="IPR036390">
    <property type="entry name" value="WH_DNA-bd_sf"/>
</dbReference>
<keyword evidence="8" id="KW-0805">Transcription regulation</keyword>
<dbReference type="InterPro" id="IPR038157">
    <property type="entry name" value="FeoA_core_dom"/>
</dbReference>
<comment type="subcellular location">
    <subcellularLocation>
        <location evidence="1">Cytoplasm</location>
    </subcellularLocation>
</comment>
<dbReference type="Proteomes" id="UP000515570">
    <property type="component" value="Chromosome"/>
</dbReference>
<dbReference type="GO" id="GO:0046914">
    <property type="term" value="F:transition metal ion binding"/>
    <property type="evidence" value="ECO:0007669"/>
    <property type="project" value="InterPro"/>
</dbReference>
<evidence type="ECO:0000256" key="13">
    <source>
        <dbReference type="ARBA" id="ARBA00032593"/>
    </source>
</evidence>
<evidence type="ECO:0000256" key="12">
    <source>
        <dbReference type="ARBA" id="ARBA00023211"/>
    </source>
</evidence>
<evidence type="ECO:0000256" key="4">
    <source>
        <dbReference type="ARBA" id="ARBA00016140"/>
    </source>
</evidence>
<accession>A0A7G5FHE8</accession>
<feature type="domain" description="HTH dtxR-type" evidence="16">
    <location>
        <begin position="1"/>
        <end position="68"/>
    </location>
</feature>
<keyword evidence="18" id="KW-1185">Reference proteome</keyword>
<dbReference type="GO" id="GO:0045892">
    <property type="term" value="P:negative regulation of DNA-templated transcription"/>
    <property type="evidence" value="ECO:0007669"/>
    <property type="project" value="TreeGrafter"/>
</dbReference>
<dbReference type="GO" id="GO:0003677">
    <property type="term" value="F:DNA binding"/>
    <property type="evidence" value="ECO:0007669"/>
    <property type="project" value="UniProtKB-KW"/>
</dbReference>
<keyword evidence="11" id="KW-0804">Transcription</keyword>
<dbReference type="PANTHER" id="PTHR33238:SF11">
    <property type="entry name" value="TRANSCRIPTIONAL REGULATOR MNTR"/>
    <property type="match status" value="1"/>
</dbReference>
<dbReference type="GO" id="GO:0005737">
    <property type="term" value="C:cytoplasm"/>
    <property type="evidence" value="ECO:0007669"/>
    <property type="project" value="UniProtKB-SubCell"/>
</dbReference>
<keyword evidence="7" id="KW-0408">Iron</keyword>
<dbReference type="InterPro" id="IPR008988">
    <property type="entry name" value="Transcriptional_repressor_C"/>
</dbReference>
<dbReference type="InterPro" id="IPR001367">
    <property type="entry name" value="Fe_dep_repressor"/>
</dbReference>
<dbReference type="SMART" id="SM00899">
    <property type="entry name" value="FeoA"/>
    <property type="match status" value="1"/>
</dbReference>
<evidence type="ECO:0000256" key="1">
    <source>
        <dbReference type="ARBA" id="ARBA00004496"/>
    </source>
</evidence>
<evidence type="ECO:0000256" key="10">
    <source>
        <dbReference type="ARBA" id="ARBA00023159"/>
    </source>
</evidence>
<keyword evidence="10" id="KW-0010">Activator</keyword>
<evidence type="ECO:0000256" key="11">
    <source>
        <dbReference type="ARBA" id="ARBA00023163"/>
    </source>
</evidence>
<evidence type="ECO:0000256" key="7">
    <source>
        <dbReference type="ARBA" id="ARBA00023004"/>
    </source>
</evidence>
<keyword evidence="9" id="KW-0238">DNA-binding</keyword>
<comment type="subunit">
    <text evidence="3">Homodimer.</text>
</comment>
<dbReference type="RefSeq" id="WP_182386854.1">
    <property type="nucleotide sequence ID" value="NZ_CP059833.1"/>
</dbReference>
<dbReference type="InterPro" id="IPR036421">
    <property type="entry name" value="Fe_dep_repressor_sf"/>
</dbReference>
<dbReference type="SMART" id="SM00529">
    <property type="entry name" value="HTH_DTXR"/>
    <property type="match status" value="1"/>
</dbReference>
<evidence type="ECO:0000256" key="9">
    <source>
        <dbReference type="ARBA" id="ARBA00023125"/>
    </source>
</evidence>
<dbReference type="SUPFAM" id="SSF50037">
    <property type="entry name" value="C-terminal domain of transcriptional repressors"/>
    <property type="match status" value="1"/>
</dbReference>
<evidence type="ECO:0000313" key="17">
    <source>
        <dbReference type="EMBL" id="QMV86039.1"/>
    </source>
</evidence>
<dbReference type="InterPro" id="IPR036388">
    <property type="entry name" value="WH-like_DNA-bd_sf"/>
</dbReference>
<keyword evidence="5" id="KW-0963">Cytoplasm</keyword>
<evidence type="ECO:0000256" key="8">
    <source>
        <dbReference type="ARBA" id="ARBA00023015"/>
    </source>
</evidence>
<dbReference type="SUPFAM" id="SSF47979">
    <property type="entry name" value="Iron-dependent repressor protein, dimerization domain"/>
    <property type="match status" value="1"/>
</dbReference>
<dbReference type="Gene3D" id="1.10.10.10">
    <property type="entry name" value="Winged helix-like DNA-binding domain superfamily/Winged helix DNA-binding domain"/>
    <property type="match status" value="1"/>
</dbReference>
<dbReference type="AlphaFoldDB" id="A0A7G5FHE8"/>
<dbReference type="InterPro" id="IPR022689">
    <property type="entry name" value="Iron_dep_repressor"/>
</dbReference>
<evidence type="ECO:0000256" key="14">
    <source>
        <dbReference type="ARBA" id="ARBA00032618"/>
    </source>
</evidence>
<dbReference type="SUPFAM" id="SSF46785">
    <property type="entry name" value="Winged helix' DNA-binding domain"/>
    <property type="match status" value="1"/>
</dbReference>
<keyword evidence="6" id="KW-0678">Repressor</keyword>